<accession>A0AAV7SSP7</accession>
<dbReference type="Proteomes" id="UP001066276">
    <property type="component" value="Chromosome 4_2"/>
</dbReference>
<comment type="caution">
    <text evidence="2">The sequence shown here is derived from an EMBL/GenBank/DDBJ whole genome shotgun (WGS) entry which is preliminary data.</text>
</comment>
<gene>
    <name evidence="2" type="ORF">NDU88_007456</name>
</gene>
<feature type="region of interest" description="Disordered" evidence="1">
    <location>
        <begin position="31"/>
        <end position="72"/>
    </location>
</feature>
<reference evidence="2" key="1">
    <citation type="journal article" date="2022" name="bioRxiv">
        <title>Sequencing and chromosome-scale assembly of the giantPleurodeles waltlgenome.</title>
        <authorList>
            <person name="Brown T."/>
            <person name="Elewa A."/>
            <person name="Iarovenko S."/>
            <person name="Subramanian E."/>
            <person name="Araus A.J."/>
            <person name="Petzold A."/>
            <person name="Susuki M."/>
            <person name="Suzuki K.-i.T."/>
            <person name="Hayashi T."/>
            <person name="Toyoda A."/>
            <person name="Oliveira C."/>
            <person name="Osipova E."/>
            <person name="Leigh N.D."/>
            <person name="Simon A."/>
            <person name="Yun M.H."/>
        </authorList>
    </citation>
    <scope>NUCLEOTIDE SEQUENCE</scope>
    <source>
        <strain evidence="2">20211129_DDA</strain>
        <tissue evidence="2">Liver</tissue>
    </source>
</reference>
<dbReference type="EMBL" id="JANPWB010000008">
    <property type="protein sequence ID" value="KAJ1167063.1"/>
    <property type="molecule type" value="Genomic_DNA"/>
</dbReference>
<proteinExistence type="predicted"/>
<feature type="compositionally biased region" description="Basic and acidic residues" evidence="1">
    <location>
        <begin position="52"/>
        <end position="61"/>
    </location>
</feature>
<feature type="compositionally biased region" description="Polar residues" evidence="1">
    <location>
        <begin position="62"/>
        <end position="72"/>
    </location>
</feature>
<evidence type="ECO:0000313" key="3">
    <source>
        <dbReference type="Proteomes" id="UP001066276"/>
    </source>
</evidence>
<evidence type="ECO:0000256" key="1">
    <source>
        <dbReference type="SAM" id="MobiDB-lite"/>
    </source>
</evidence>
<organism evidence="2 3">
    <name type="scientific">Pleurodeles waltl</name>
    <name type="common">Iberian ribbed newt</name>
    <dbReference type="NCBI Taxonomy" id="8319"/>
    <lineage>
        <taxon>Eukaryota</taxon>
        <taxon>Metazoa</taxon>
        <taxon>Chordata</taxon>
        <taxon>Craniata</taxon>
        <taxon>Vertebrata</taxon>
        <taxon>Euteleostomi</taxon>
        <taxon>Amphibia</taxon>
        <taxon>Batrachia</taxon>
        <taxon>Caudata</taxon>
        <taxon>Salamandroidea</taxon>
        <taxon>Salamandridae</taxon>
        <taxon>Pleurodelinae</taxon>
        <taxon>Pleurodeles</taxon>
    </lineage>
</organism>
<protein>
    <submittedName>
        <fullName evidence="2">Uncharacterized protein</fullName>
    </submittedName>
</protein>
<name>A0AAV7SSP7_PLEWA</name>
<keyword evidence="3" id="KW-1185">Reference proteome</keyword>
<dbReference type="AlphaFoldDB" id="A0AAV7SSP7"/>
<sequence>MGCVTAGLTWQHITDHEYQGAARGLLKRPPGVSQIFTAPDIPTRGVTPQSRKPLDSDDTSHNNENGSNPPFD</sequence>
<evidence type="ECO:0000313" key="2">
    <source>
        <dbReference type="EMBL" id="KAJ1167063.1"/>
    </source>
</evidence>